<feature type="signal peptide" evidence="2">
    <location>
        <begin position="1"/>
        <end position="23"/>
    </location>
</feature>
<feature type="region of interest" description="Disordered" evidence="1">
    <location>
        <begin position="24"/>
        <end position="111"/>
    </location>
</feature>
<evidence type="ECO:0000256" key="1">
    <source>
        <dbReference type="SAM" id="MobiDB-lite"/>
    </source>
</evidence>
<evidence type="ECO:0000313" key="3">
    <source>
        <dbReference type="EMBL" id="MFC0582878.1"/>
    </source>
</evidence>
<evidence type="ECO:0000313" key="4">
    <source>
        <dbReference type="Proteomes" id="UP001589862"/>
    </source>
</evidence>
<organism evidence="3 4">
    <name type="scientific">Micrococcoides hystricis</name>
    <dbReference type="NCBI Taxonomy" id="1572761"/>
    <lineage>
        <taxon>Bacteria</taxon>
        <taxon>Bacillati</taxon>
        <taxon>Actinomycetota</taxon>
        <taxon>Actinomycetes</taxon>
        <taxon>Micrococcales</taxon>
        <taxon>Micrococcaceae</taxon>
        <taxon>Micrococcoides</taxon>
    </lineage>
</organism>
<dbReference type="PROSITE" id="PS51257">
    <property type="entry name" value="PROKAR_LIPOPROTEIN"/>
    <property type="match status" value="1"/>
</dbReference>
<proteinExistence type="predicted"/>
<evidence type="ECO:0008006" key="5">
    <source>
        <dbReference type="Google" id="ProtNLM"/>
    </source>
</evidence>
<feature type="compositionally biased region" description="Low complexity" evidence="1">
    <location>
        <begin position="59"/>
        <end position="72"/>
    </location>
</feature>
<dbReference type="Proteomes" id="UP001589862">
    <property type="component" value="Unassembled WGS sequence"/>
</dbReference>
<feature type="chain" id="PRO_5045808882" description="DUF4352 domain-containing protein" evidence="2">
    <location>
        <begin position="24"/>
        <end position="241"/>
    </location>
</feature>
<dbReference type="EMBL" id="JBHLUB010000032">
    <property type="protein sequence ID" value="MFC0582878.1"/>
    <property type="molecule type" value="Genomic_DNA"/>
</dbReference>
<dbReference type="RefSeq" id="WP_377460388.1">
    <property type="nucleotide sequence ID" value="NZ_JBHLUB010000032.1"/>
</dbReference>
<sequence>MKLIKPIIALTAGALLLAGCASPDVDDETTAASAENQSPVESIDTESPTTETPTEEESSPSPSATASPTAKPSPLPTTKDEVDAILGSEPPTYSERGTLPKKIGQPGAKGEENGVVFMSFRVSDIDTDVTCQSSSNKPENGRFVAVHMDFQTTKAMADAGWTELSPYDWEFLQEDGTMFNGSVFTETALTCLPDAETLPENIGPARKASGKVVLDVTEDPGFIVFGRQEIDNNGWEYTLPK</sequence>
<comment type="caution">
    <text evidence="3">The sequence shown here is derived from an EMBL/GenBank/DDBJ whole genome shotgun (WGS) entry which is preliminary data.</text>
</comment>
<accession>A0ABV6PCP6</accession>
<feature type="compositionally biased region" description="Polar residues" evidence="1">
    <location>
        <begin position="30"/>
        <end position="40"/>
    </location>
</feature>
<keyword evidence="4" id="KW-1185">Reference proteome</keyword>
<evidence type="ECO:0000256" key="2">
    <source>
        <dbReference type="SAM" id="SignalP"/>
    </source>
</evidence>
<reference evidence="3 4" key="1">
    <citation type="submission" date="2024-09" db="EMBL/GenBank/DDBJ databases">
        <authorList>
            <person name="Sun Q."/>
            <person name="Mori K."/>
        </authorList>
    </citation>
    <scope>NUCLEOTIDE SEQUENCE [LARGE SCALE GENOMIC DNA]</scope>
    <source>
        <strain evidence="3 4">NCAIM B.02604</strain>
    </source>
</reference>
<keyword evidence="2" id="KW-0732">Signal</keyword>
<protein>
    <recommendedName>
        <fullName evidence="5">DUF4352 domain-containing protein</fullName>
    </recommendedName>
</protein>
<gene>
    <name evidence="3" type="ORF">ACFFFR_10910</name>
</gene>
<name>A0ABV6PCP6_9MICC</name>